<feature type="domain" description="Cupin type-2" evidence="1">
    <location>
        <begin position="15"/>
        <end position="69"/>
    </location>
</feature>
<evidence type="ECO:0000259" key="1">
    <source>
        <dbReference type="Pfam" id="PF07883"/>
    </source>
</evidence>
<gene>
    <name evidence="2" type="ORF">SAMN05192573_102220</name>
</gene>
<keyword evidence="3" id="KW-1185">Reference proteome</keyword>
<evidence type="ECO:0000313" key="2">
    <source>
        <dbReference type="EMBL" id="SDG09213.1"/>
    </source>
</evidence>
<evidence type="ECO:0000313" key="3">
    <source>
        <dbReference type="Proteomes" id="UP000199705"/>
    </source>
</evidence>
<dbReference type="STRING" id="551996.SAMN05192573_102220"/>
<protein>
    <submittedName>
        <fullName evidence="2">Cupin domain-containing protein</fullName>
    </submittedName>
</protein>
<dbReference type="Proteomes" id="UP000199705">
    <property type="component" value="Unassembled WGS sequence"/>
</dbReference>
<dbReference type="Gene3D" id="2.60.120.10">
    <property type="entry name" value="Jelly Rolls"/>
    <property type="match status" value="1"/>
</dbReference>
<dbReference type="InterPro" id="IPR014710">
    <property type="entry name" value="RmlC-like_jellyroll"/>
</dbReference>
<organism evidence="2 3">
    <name type="scientific">Mucilaginibacter gossypii</name>
    <dbReference type="NCBI Taxonomy" id="551996"/>
    <lineage>
        <taxon>Bacteria</taxon>
        <taxon>Pseudomonadati</taxon>
        <taxon>Bacteroidota</taxon>
        <taxon>Sphingobacteriia</taxon>
        <taxon>Sphingobacteriales</taxon>
        <taxon>Sphingobacteriaceae</taxon>
        <taxon>Mucilaginibacter</taxon>
    </lineage>
</organism>
<dbReference type="SUPFAM" id="SSF51182">
    <property type="entry name" value="RmlC-like cupins"/>
    <property type="match status" value="1"/>
</dbReference>
<name>A0A1G7REN2_9SPHI</name>
<proteinExistence type="predicted"/>
<dbReference type="EMBL" id="FNCG01000002">
    <property type="protein sequence ID" value="SDG09213.1"/>
    <property type="molecule type" value="Genomic_DNA"/>
</dbReference>
<dbReference type="AlphaFoldDB" id="A0A1G7REN2"/>
<dbReference type="InterPro" id="IPR011051">
    <property type="entry name" value="RmlC_Cupin_sf"/>
</dbReference>
<dbReference type="Pfam" id="PF07883">
    <property type="entry name" value="Cupin_2"/>
    <property type="match status" value="1"/>
</dbReference>
<accession>A0A1G7REN2</accession>
<dbReference type="RefSeq" id="WP_091163131.1">
    <property type="nucleotide sequence ID" value="NZ_FNCG01000002.1"/>
</dbReference>
<dbReference type="InterPro" id="IPR013096">
    <property type="entry name" value="Cupin_2"/>
</dbReference>
<reference evidence="3" key="1">
    <citation type="submission" date="2016-10" db="EMBL/GenBank/DDBJ databases">
        <authorList>
            <person name="Varghese N."/>
            <person name="Submissions S."/>
        </authorList>
    </citation>
    <scope>NUCLEOTIDE SEQUENCE [LARGE SCALE GENOMIC DNA]</scope>
    <source>
        <strain evidence="3">Gh-67</strain>
    </source>
</reference>
<sequence length="97" mass="10893">MKQLEVNEHFQVVKVELTAGANMKRHIATSDACLIVEEGNALLIYAGETYELGKGETFLIPANEQHMLKIINDFKAWIVLANGAKIKYLEADNIYIN</sequence>